<keyword evidence="2" id="KW-0472">Membrane</keyword>
<evidence type="ECO:0000313" key="4">
    <source>
        <dbReference type="EMBL" id="GAA1735482.1"/>
    </source>
</evidence>
<keyword evidence="2" id="KW-0812">Transmembrane</keyword>
<dbReference type="RefSeq" id="WP_344075743.1">
    <property type="nucleotide sequence ID" value="NZ_BAAALS010000001.1"/>
</dbReference>
<comment type="caution">
    <text evidence="4">The sequence shown here is derived from an EMBL/GenBank/DDBJ whole genome shotgun (WGS) entry which is preliminary data.</text>
</comment>
<comment type="similarity">
    <text evidence="1">Belongs to the peptidase A24 family.</text>
</comment>
<feature type="transmembrane region" description="Helical" evidence="2">
    <location>
        <begin position="251"/>
        <end position="268"/>
    </location>
</feature>
<gene>
    <name evidence="4" type="ORF">GCM10009681_02360</name>
</gene>
<evidence type="ECO:0000256" key="2">
    <source>
        <dbReference type="SAM" id="Phobius"/>
    </source>
</evidence>
<reference evidence="5" key="1">
    <citation type="journal article" date="2019" name="Int. J. Syst. Evol. Microbiol.">
        <title>The Global Catalogue of Microorganisms (GCM) 10K type strain sequencing project: providing services to taxonomists for standard genome sequencing and annotation.</title>
        <authorList>
            <consortium name="The Broad Institute Genomics Platform"/>
            <consortium name="The Broad Institute Genome Sequencing Center for Infectious Disease"/>
            <person name="Wu L."/>
            <person name="Ma J."/>
        </authorList>
    </citation>
    <scope>NUCLEOTIDE SEQUENCE [LARGE SCALE GENOMIC DNA]</scope>
    <source>
        <strain evidence="5">JCM 13249</strain>
    </source>
</reference>
<dbReference type="Pfam" id="PF01478">
    <property type="entry name" value="Peptidase_A24"/>
    <property type="match status" value="1"/>
</dbReference>
<protein>
    <submittedName>
        <fullName evidence="4">A24 family peptidase</fullName>
    </submittedName>
</protein>
<keyword evidence="2" id="KW-1133">Transmembrane helix</keyword>
<dbReference type="PANTHER" id="PTHR30487:SF0">
    <property type="entry name" value="PREPILIN LEADER PEPTIDASE_N-METHYLTRANSFERASE-RELATED"/>
    <property type="match status" value="1"/>
</dbReference>
<proteinExistence type="inferred from homology"/>
<dbReference type="InterPro" id="IPR050882">
    <property type="entry name" value="Prepilin_peptidase/N-MTase"/>
</dbReference>
<dbReference type="InterPro" id="IPR000045">
    <property type="entry name" value="Prepilin_IV_endopep_pep"/>
</dbReference>
<dbReference type="Proteomes" id="UP001500655">
    <property type="component" value="Unassembled WGS sequence"/>
</dbReference>
<feature type="transmembrane region" description="Helical" evidence="2">
    <location>
        <begin position="173"/>
        <end position="195"/>
    </location>
</feature>
<evidence type="ECO:0000256" key="1">
    <source>
        <dbReference type="ARBA" id="ARBA00005801"/>
    </source>
</evidence>
<keyword evidence="5" id="KW-1185">Reference proteome</keyword>
<feature type="transmembrane region" description="Helical" evidence="2">
    <location>
        <begin position="215"/>
        <end position="239"/>
    </location>
</feature>
<evidence type="ECO:0000259" key="3">
    <source>
        <dbReference type="Pfam" id="PF01478"/>
    </source>
</evidence>
<feature type="transmembrane region" description="Helical" evidence="2">
    <location>
        <begin position="148"/>
        <end position="166"/>
    </location>
</feature>
<feature type="transmembrane region" description="Helical" evidence="2">
    <location>
        <begin position="120"/>
        <end position="142"/>
    </location>
</feature>
<name>A0ABP4VTX8_9ACTN</name>
<organism evidence="4 5">
    <name type="scientific">Luedemannella helvata</name>
    <dbReference type="NCBI Taxonomy" id="349315"/>
    <lineage>
        <taxon>Bacteria</taxon>
        <taxon>Bacillati</taxon>
        <taxon>Actinomycetota</taxon>
        <taxon>Actinomycetes</taxon>
        <taxon>Micromonosporales</taxon>
        <taxon>Micromonosporaceae</taxon>
        <taxon>Luedemannella</taxon>
    </lineage>
</organism>
<dbReference type="Gene3D" id="1.20.120.1220">
    <property type="match status" value="1"/>
</dbReference>
<sequence length="269" mass="27649">MPVSVIAIVALLAAVIGPLLRGLIVRYSVPYADAPDGDVSNDGDGSREDVSARPPAWRRECPACCQALPGAGWRGVAGPLAPTGRCPRCTARLGPAPWVVEIVAAVVCGLLAWRITEPWTLVALCWLALAGVTMAFVDVAVHRLPDPLTLPTYLGLLMLLGVAALVGGEAGRWGAAFLAGLGVAAFYFVLVLISPAGMGLGDVKLGLSTGTALGWAGWTVAVYGAAFGILIGGLASLVLLATRRVGRKDELPHGPFMLIGALVMVLAVG</sequence>
<feature type="domain" description="Prepilin type IV endopeptidase peptidase" evidence="3">
    <location>
        <begin position="127"/>
        <end position="231"/>
    </location>
</feature>
<dbReference type="EMBL" id="BAAALS010000001">
    <property type="protein sequence ID" value="GAA1735482.1"/>
    <property type="molecule type" value="Genomic_DNA"/>
</dbReference>
<dbReference type="PANTHER" id="PTHR30487">
    <property type="entry name" value="TYPE 4 PREPILIN-LIKE PROTEINS LEADER PEPTIDE-PROCESSING ENZYME"/>
    <property type="match status" value="1"/>
</dbReference>
<evidence type="ECO:0000313" key="5">
    <source>
        <dbReference type="Proteomes" id="UP001500655"/>
    </source>
</evidence>
<accession>A0ABP4VTX8</accession>